<organism evidence="7 8">
    <name type="scientific">Stackebrandtia endophytica</name>
    <dbReference type="NCBI Taxonomy" id="1496996"/>
    <lineage>
        <taxon>Bacteria</taxon>
        <taxon>Bacillati</taxon>
        <taxon>Actinomycetota</taxon>
        <taxon>Actinomycetes</taxon>
        <taxon>Glycomycetales</taxon>
        <taxon>Glycomycetaceae</taxon>
        <taxon>Stackebrandtia</taxon>
    </lineage>
</organism>
<feature type="transmembrane region" description="Helical" evidence="6">
    <location>
        <begin position="256"/>
        <end position="276"/>
    </location>
</feature>
<keyword evidence="1" id="KW-1003">Cell membrane</keyword>
<dbReference type="RefSeq" id="WP_211347542.1">
    <property type="nucleotide sequence ID" value="NZ_JBHTGS010000001.1"/>
</dbReference>
<keyword evidence="8" id="KW-1185">Reference proteome</keyword>
<accession>A0A543ASU6</accession>
<gene>
    <name evidence="7" type="ORF">FB566_1173</name>
</gene>
<comment type="caution">
    <text evidence="7">The sequence shown here is derived from an EMBL/GenBank/DDBJ whole genome shotgun (WGS) entry which is preliminary data.</text>
</comment>
<feature type="compositionally biased region" description="Acidic residues" evidence="5">
    <location>
        <begin position="924"/>
        <end position="939"/>
    </location>
</feature>
<dbReference type="Proteomes" id="UP000317043">
    <property type="component" value="Unassembled WGS sequence"/>
</dbReference>
<feature type="transmembrane region" description="Helical" evidence="6">
    <location>
        <begin position="12"/>
        <end position="31"/>
    </location>
</feature>
<evidence type="ECO:0000313" key="8">
    <source>
        <dbReference type="Proteomes" id="UP000317043"/>
    </source>
</evidence>
<feature type="transmembrane region" description="Helical" evidence="6">
    <location>
        <begin position="205"/>
        <end position="222"/>
    </location>
</feature>
<sequence>MPRINRRGRYIIGLLVGVIALLTVAGWLVNLYTEYLWYDSTGYSGVFSTQIWTKIFMFAAFGALMALWTAANLYVAWRFRPDSVPHTPEQQSMERYRSALDPKIGWWIAGVAVLIGVFAGVSAQDRWQQWLLFSNSRDFGRVDPIFEVDAGFYVFELPFWEYLIGVGFTMIVIGILAALGTHYLYGAVRMSGRGERITSAARWHLSILIGLFVLMKAVAYYFDRYALTLEQSQVTNPSITGGGYTAITALLGAKEILIFVSVLAAIAVVLFSNFWVRSLLGPGMALGLVLISAIAIGGIYPFAVQQLEVAPNAPQKEAEYVGYTIDGTMFAYDMGDMQRTDLSVDGTPDASILATDAGTVPYTRLLDPSIVSDAFTQKQQARGFHDFNDKLDVDRYVNADGEVQDYVVGVRELNPAQLANQDWTVRHTIYTHGYGLVAAPTNRVCDSGPYFESGSLLELQESDESAVEDGEDPVQSNDTSSTCRSTTDFVEITHPQIYFGELNDDYAIVGVPEGESPREYDRPSGGTTTEDSAETGDEEVDAQGDAYVTYEGEGGVDVSSIWHRLWYAWEFGETNFLLSDRFNENSKLLYHRTPRERVERVAPFLTVDGDPYPTVVDGRVVWVLDGYTTSNSFPYSNSVNLQDATMDSHTGQGATQQESQAINYMRNSVKATVDAYDGSVTLYKFGEPDPMLEAWNAAFGDIVKPESEIPEELMQHLRYPVDQFKVQRTLLERFHIDNARVFIDGSEVWETPGDPRIEGAKLPPYYVLATFPGQEDPQYQLTSNFSPRDRGNVLSAIMTGRYDESNRPVLTLYRLPSGQVESTSQKHQDMTSTPEVAADLKLFEQQGTTVQWGNLLSLPVGNGIMYVEPMYLQRQGSNEGVALPLLRRVLVSYGDYIGYEESFAEAIESVVAQYTGDDNAAPPPDEDPDEGEEPDEPAEGEVPADVQAALDAIDQAIADLKKAMEDGDLAAQGEALAALDEALKAYDEAKG</sequence>
<feature type="region of interest" description="Disordered" evidence="5">
    <location>
        <begin position="461"/>
        <end position="483"/>
    </location>
</feature>
<evidence type="ECO:0000256" key="6">
    <source>
        <dbReference type="SAM" id="Phobius"/>
    </source>
</evidence>
<keyword evidence="2 6" id="KW-0812">Transmembrane</keyword>
<reference evidence="7 8" key="1">
    <citation type="submission" date="2019-06" db="EMBL/GenBank/DDBJ databases">
        <title>Sequencing the genomes of 1000 actinobacteria strains.</title>
        <authorList>
            <person name="Klenk H.-P."/>
        </authorList>
    </citation>
    <scope>NUCLEOTIDE SEQUENCE [LARGE SCALE GENOMIC DNA]</scope>
    <source>
        <strain evidence="7 8">DSM 45928</strain>
    </source>
</reference>
<feature type="region of interest" description="Disordered" evidence="5">
    <location>
        <begin position="511"/>
        <end position="540"/>
    </location>
</feature>
<dbReference type="AlphaFoldDB" id="A0A543ASU6"/>
<evidence type="ECO:0000256" key="4">
    <source>
        <dbReference type="ARBA" id="ARBA00023136"/>
    </source>
</evidence>
<evidence type="ECO:0000256" key="1">
    <source>
        <dbReference type="ARBA" id="ARBA00022475"/>
    </source>
</evidence>
<feature type="transmembrane region" description="Helical" evidence="6">
    <location>
        <begin position="51"/>
        <end position="75"/>
    </location>
</feature>
<proteinExistence type="predicted"/>
<evidence type="ECO:0000256" key="5">
    <source>
        <dbReference type="SAM" id="MobiDB-lite"/>
    </source>
</evidence>
<feature type="compositionally biased region" description="Polar residues" evidence="5">
    <location>
        <begin position="474"/>
        <end position="483"/>
    </location>
</feature>
<feature type="transmembrane region" description="Helical" evidence="6">
    <location>
        <begin position="283"/>
        <end position="303"/>
    </location>
</feature>
<dbReference type="InterPro" id="IPR005372">
    <property type="entry name" value="UPF0182"/>
</dbReference>
<name>A0A543ASU6_9ACTN</name>
<dbReference type="PANTHER" id="PTHR39344:SF1">
    <property type="entry name" value="UPF0182 PROTEIN SLL1060"/>
    <property type="match status" value="1"/>
</dbReference>
<dbReference type="EMBL" id="VFOW01000001">
    <property type="protein sequence ID" value="TQL75662.1"/>
    <property type="molecule type" value="Genomic_DNA"/>
</dbReference>
<dbReference type="InParanoid" id="A0A543ASU6"/>
<feature type="compositionally biased region" description="Acidic residues" evidence="5">
    <location>
        <begin position="531"/>
        <end position="540"/>
    </location>
</feature>
<dbReference type="GO" id="GO:0005576">
    <property type="term" value="C:extracellular region"/>
    <property type="evidence" value="ECO:0007669"/>
    <property type="project" value="TreeGrafter"/>
</dbReference>
<feature type="transmembrane region" description="Helical" evidence="6">
    <location>
        <begin position="162"/>
        <end position="185"/>
    </location>
</feature>
<dbReference type="GO" id="GO:0016020">
    <property type="term" value="C:membrane"/>
    <property type="evidence" value="ECO:0007669"/>
    <property type="project" value="InterPro"/>
</dbReference>
<feature type="region of interest" description="Disordered" evidence="5">
    <location>
        <begin position="915"/>
        <end position="943"/>
    </location>
</feature>
<evidence type="ECO:0000256" key="3">
    <source>
        <dbReference type="ARBA" id="ARBA00022989"/>
    </source>
</evidence>
<evidence type="ECO:0000256" key="2">
    <source>
        <dbReference type="ARBA" id="ARBA00022692"/>
    </source>
</evidence>
<feature type="compositionally biased region" description="Acidic residues" evidence="5">
    <location>
        <begin position="461"/>
        <end position="472"/>
    </location>
</feature>
<keyword evidence="3 6" id="KW-1133">Transmembrane helix</keyword>
<protein>
    <submittedName>
        <fullName evidence="7">Uncharacterized protein</fullName>
    </submittedName>
</protein>
<dbReference type="Pfam" id="PF03699">
    <property type="entry name" value="UPF0182"/>
    <property type="match status" value="1"/>
</dbReference>
<evidence type="ECO:0000313" key="7">
    <source>
        <dbReference type="EMBL" id="TQL75662.1"/>
    </source>
</evidence>
<feature type="transmembrane region" description="Helical" evidence="6">
    <location>
        <begin position="104"/>
        <end position="123"/>
    </location>
</feature>
<dbReference type="PANTHER" id="PTHR39344">
    <property type="entry name" value="UPF0182 PROTEIN SLL1060"/>
    <property type="match status" value="1"/>
</dbReference>
<keyword evidence="4 6" id="KW-0472">Membrane</keyword>